<comment type="caution">
    <text evidence="1">The sequence shown here is derived from an EMBL/GenBank/DDBJ whole genome shotgun (WGS) entry which is preliminary data.</text>
</comment>
<keyword evidence="2" id="KW-1185">Reference proteome</keyword>
<reference evidence="1" key="1">
    <citation type="submission" date="2019-04" db="EMBL/GenBank/DDBJ databases">
        <title>Genome assembly of Zosterops borbonicus 15179.</title>
        <authorList>
            <person name="Leroy T."/>
            <person name="Anselmetti Y."/>
            <person name="Tilak M.-K."/>
            <person name="Nabholz B."/>
        </authorList>
    </citation>
    <scope>NUCLEOTIDE SEQUENCE</scope>
    <source>
        <strain evidence="1">HGM_15179</strain>
        <tissue evidence="1">Muscle</tissue>
    </source>
</reference>
<dbReference type="AlphaFoldDB" id="A0A8K1G4R8"/>
<sequence length="235" mass="27290">MPKPKRLKKGLQKSAGRDITTYEIIGKGFPEQIQRKPEAAQVNMHFLNVCNKPIGPLRERNGESSFADKELRCFLYCRSRGVTNESMEMNPQRKGRNRKSLQGMEFFKTTATGQDNDISDRDRRIKYTLSKFADDTELCGSVAVATPEEWDAIQRDLEKLEKWVHENLTRFNKTRFKVLHLGWDNPQYQHRLEMNRWIAALGRRTWSAGECEAGHDPAIRPLPKFDKLDQIFSCT</sequence>
<evidence type="ECO:0000313" key="2">
    <source>
        <dbReference type="Proteomes" id="UP000796761"/>
    </source>
</evidence>
<evidence type="ECO:0008006" key="3">
    <source>
        <dbReference type="Google" id="ProtNLM"/>
    </source>
</evidence>
<name>A0A8K1G4R8_9PASS</name>
<protein>
    <recommendedName>
        <fullName evidence="3">Rna-directed dna polymerase from mobile element jockey-like</fullName>
    </recommendedName>
</protein>
<dbReference type="Proteomes" id="UP000796761">
    <property type="component" value="Unassembled WGS sequence"/>
</dbReference>
<accession>A0A8K1G4R8</accession>
<dbReference type="EMBL" id="SWJQ01000698">
    <property type="protein sequence ID" value="TRZ11500.1"/>
    <property type="molecule type" value="Genomic_DNA"/>
</dbReference>
<evidence type="ECO:0000313" key="1">
    <source>
        <dbReference type="EMBL" id="TRZ11500.1"/>
    </source>
</evidence>
<dbReference type="OrthoDB" id="9170669at2759"/>
<organism evidence="1 2">
    <name type="scientific">Zosterops borbonicus</name>
    <dbReference type="NCBI Taxonomy" id="364589"/>
    <lineage>
        <taxon>Eukaryota</taxon>
        <taxon>Metazoa</taxon>
        <taxon>Chordata</taxon>
        <taxon>Craniata</taxon>
        <taxon>Vertebrata</taxon>
        <taxon>Euteleostomi</taxon>
        <taxon>Archelosauria</taxon>
        <taxon>Archosauria</taxon>
        <taxon>Dinosauria</taxon>
        <taxon>Saurischia</taxon>
        <taxon>Theropoda</taxon>
        <taxon>Coelurosauria</taxon>
        <taxon>Aves</taxon>
        <taxon>Neognathae</taxon>
        <taxon>Neoaves</taxon>
        <taxon>Telluraves</taxon>
        <taxon>Australaves</taxon>
        <taxon>Passeriformes</taxon>
        <taxon>Sylvioidea</taxon>
        <taxon>Zosteropidae</taxon>
        <taxon>Zosterops</taxon>
    </lineage>
</organism>
<gene>
    <name evidence="1" type="ORF">HGM15179_015611</name>
</gene>
<proteinExistence type="predicted"/>